<dbReference type="InterPro" id="IPR002885">
    <property type="entry name" value="PPR_rpt"/>
</dbReference>
<keyword evidence="5" id="KW-1185">Reference proteome</keyword>
<accession>A0AA89B7X9</accession>
<feature type="repeat" description="PPR" evidence="3">
    <location>
        <begin position="125"/>
        <end position="159"/>
    </location>
</feature>
<evidence type="ECO:0000313" key="4">
    <source>
        <dbReference type="EMBL" id="KAK3023866.1"/>
    </source>
</evidence>
<protein>
    <recommendedName>
        <fullName evidence="6">Pentatricopeptide repeat-containing protein</fullName>
    </recommendedName>
</protein>
<organism evidence="4 5">
    <name type="scientific">Escallonia herrerae</name>
    <dbReference type="NCBI Taxonomy" id="1293975"/>
    <lineage>
        <taxon>Eukaryota</taxon>
        <taxon>Viridiplantae</taxon>
        <taxon>Streptophyta</taxon>
        <taxon>Embryophyta</taxon>
        <taxon>Tracheophyta</taxon>
        <taxon>Spermatophyta</taxon>
        <taxon>Magnoliopsida</taxon>
        <taxon>eudicotyledons</taxon>
        <taxon>Gunneridae</taxon>
        <taxon>Pentapetalae</taxon>
        <taxon>asterids</taxon>
        <taxon>campanulids</taxon>
        <taxon>Escalloniales</taxon>
        <taxon>Escalloniaceae</taxon>
        <taxon>Escallonia</taxon>
    </lineage>
</organism>
<dbReference type="Proteomes" id="UP001188597">
    <property type="component" value="Unassembled WGS sequence"/>
</dbReference>
<dbReference type="NCBIfam" id="TIGR00756">
    <property type="entry name" value="PPR"/>
    <property type="match status" value="3"/>
</dbReference>
<dbReference type="Pfam" id="PF12854">
    <property type="entry name" value="PPR_1"/>
    <property type="match status" value="1"/>
</dbReference>
<feature type="repeat" description="PPR" evidence="3">
    <location>
        <begin position="9"/>
        <end position="43"/>
    </location>
</feature>
<comment type="caution">
    <text evidence="4">The sequence shown here is derived from an EMBL/GenBank/DDBJ whole genome shotgun (WGS) entry which is preliminary data.</text>
</comment>
<dbReference type="EMBL" id="JAVXUP010000631">
    <property type="protein sequence ID" value="KAK3023866.1"/>
    <property type="molecule type" value="Genomic_DNA"/>
</dbReference>
<evidence type="ECO:0000313" key="5">
    <source>
        <dbReference type="Proteomes" id="UP001188597"/>
    </source>
</evidence>
<proteinExistence type="inferred from homology"/>
<evidence type="ECO:0000256" key="1">
    <source>
        <dbReference type="ARBA" id="ARBA00007626"/>
    </source>
</evidence>
<feature type="repeat" description="PPR" evidence="3">
    <location>
        <begin position="90"/>
        <end position="124"/>
    </location>
</feature>
<dbReference type="InterPro" id="IPR011990">
    <property type="entry name" value="TPR-like_helical_dom_sf"/>
</dbReference>
<dbReference type="Pfam" id="PF13041">
    <property type="entry name" value="PPR_2"/>
    <property type="match status" value="1"/>
</dbReference>
<name>A0AA89B7X9_9ASTE</name>
<comment type="similarity">
    <text evidence="1">Belongs to the PPR family. P subfamily.</text>
</comment>
<dbReference type="Gene3D" id="1.25.40.10">
    <property type="entry name" value="Tetratricopeptide repeat domain"/>
    <property type="match status" value="2"/>
</dbReference>
<keyword evidence="2" id="KW-0677">Repeat</keyword>
<gene>
    <name evidence="4" type="ORF">RJ639_043997</name>
</gene>
<evidence type="ECO:0008006" key="6">
    <source>
        <dbReference type="Google" id="ProtNLM"/>
    </source>
</evidence>
<reference evidence="4" key="1">
    <citation type="submission" date="2022-12" db="EMBL/GenBank/DDBJ databases">
        <title>Draft genome assemblies for two species of Escallonia (Escalloniales).</title>
        <authorList>
            <person name="Chanderbali A."/>
            <person name="Dervinis C."/>
            <person name="Anghel I."/>
            <person name="Soltis D."/>
            <person name="Soltis P."/>
            <person name="Zapata F."/>
        </authorList>
    </citation>
    <scope>NUCLEOTIDE SEQUENCE</scope>
    <source>
        <strain evidence="4">UCBG64.0493</strain>
        <tissue evidence="4">Leaf</tissue>
    </source>
</reference>
<dbReference type="PANTHER" id="PTHR47941">
    <property type="entry name" value="PENTATRICOPEPTIDE REPEAT-CONTAINING PROTEIN 3, MITOCHONDRIAL"/>
    <property type="match status" value="1"/>
</dbReference>
<evidence type="ECO:0000256" key="3">
    <source>
        <dbReference type="PROSITE-ProRule" id="PRU00708"/>
    </source>
</evidence>
<evidence type="ECO:0000256" key="2">
    <source>
        <dbReference type="ARBA" id="ARBA00022737"/>
    </source>
</evidence>
<dbReference type="PROSITE" id="PS51375">
    <property type="entry name" value="PPR"/>
    <property type="match status" value="3"/>
</dbReference>
<dbReference type="AlphaFoldDB" id="A0AA89B7X9"/>
<sequence>MRERGVTCNVVTYNTMVKGLCRKMRGVEAERLVNETKRAGLNPSLITCNTKEMGFLMLENQASSFFNEMRSYGLSPSLFGRWRREAFVLESDVYTIIIDAFLRSNNLEKAFEVFSCMEKAGLVANSSTYGVLIHGWCARGNMKEASNLFKSMRNMHLKLM</sequence>